<reference evidence="1 2" key="1">
    <citation type="submission" date="2023-03" db="EMBL/GenBank/DDBJ databases">
        <title>High-quality genome of Scylla paramamosain provides insights in environmental adaptation.</title>
        <authorList>
            <person name="Zhang L."/>
        </authorList>
    </citation>
    <scope>NUCLEOTIDE SEQUENCE [LARGE SCALE GENOMIC DNA]</scope>
    <source>
        <strain evidence="1">LZ_2023a</strain>
        <tissue evidence="1">Muscle</tissue>
    </source>
</reference>
<dbReference type="EMBL" id="JARAKH010000869">
    <property type="protein sequence ID" value="KAK8373818.1"/>
    <property type="molecule type" value="Genomic_DNA"/>
</dbReference>
<evidence type="ECO:0000313" key="2">
    <source>
        <dbReference type="Proteomes" id="UP001487740"/>
    </source>
</evidence>
<evidence type="ECO:0000313" key="1">
    <source>
        <dbReference type="EMBL" id="KAK8373817.1"/>
    </source>
</evidence>
<gene>
    <name evidence="1" type="ORF">O3P69_014152</name>
</gene>
<sequence length="73" mass="8793">MKEEQVKPWQQTHRQTDWIRKKYYLVRSGRFGSLTTNRRPVHLKDTVGVGHKIQEGVILNESFRQKIRVDFQL</sequence>
<dbReference type="AlphaFoldDB" id="A0AAW0SG44"/>
<proteinExistence type="predicted"/>
<accession>A0AAW0SG44</accession>
<comment type="caution">
    <text evidence="1">The sequence shown here is derived from an EMBL/GenBank/DDBJ whole genome shotgun (WGS) entry which is preliminary data.</text>
</comment>
<keyword evidence="2" id="KW-1185">Reference proteome</keyword>
<protein>
    <submittedName>
        <fullName evidence="1">Uncharacterized protein</fullName>
    </submittedName>
</protein>
<organism evidence="1 2">
    <name type="scientific">Scylla paramamosain</name>
    <name type="common">Mud crab</name>
    <dbReference type="NCBI Taxonomy" id="85552"/>
    <lineage>
        <taxon>Eukaryota</taxon>
        <taxon>Metazoa</taxon>
        <taxon>Ecdysozoa</taxon>
        <taxon>Arthropoda</taxon>
        <taxon>Crustacea</taxon>
        <taxon>Multicrustacea</taxon>
        <taxon>Malacostraca</taxon>
        <taxon>Eumalacostraca</taxon>
        <taxon>Eucarida</taxon>
        <taxon>Decapoda</taxon>
        <taxon>Pleocyemata</taxon>
        <taxon>Brachyura</taxon>
        <taxon>Eubrachyura</taxon>
        <taxon>Portunoidea</taxon>
        <taxon>Portunidae</taxon>
        <taxon>Portuninae</taxon>
        <taxon>Scylla</taxon>
    </lineage>
</organism>
<dbReference type="Proteomes" id="UP001487740">
    <property type="component" value="Unassembled WGS sequence"/>
</dbReference>
<dbReference type="EMBL" id="JARAKH010000869">
    <property type="protein sequence ID" value="KAK8373817.1"/>
    <property type="molecule type" value="Genomic_DNA"/>
</dbReference>
<name>A0AAW0SG44_SCYPA</name>